<evidence type="ECO:0000313" key="4">
    <source>
        <dbReference type="Proteomes" id="UP001055940"/>
    </source>
</evidence>
<dbReference type="Gene3D" id="3.40.50.150">
    <property type="entry name" value="Vaccinia Virus protein VP39"/>
    <property type="match status" value="1"/>
</dbReference>
<dbReference type="InterPro" id="IPR002723">
    <property type="entry name" value="BpsA_C"/>
</dbReference>
<evidence type="ECO:0000259" key="2">
    <source>
        <dbReference type="Pfam" id="PF01861"/>
    </source>
</evidence>
<dbReference type="InterPro" id="IPR036390">
    <property type="entry name" value="WH_DNA-bd_sf"/>
</dbReference>
<feature type="region of interest" description="Disordered" evidence="1">
    <location>
        <begin position="1"/>
        <end position="46"/>
    </location>
</feature>
<dbReference type="Proteomes" id="UP001055940">
    <property type="component" value="Chromosome"/>
</dbReference>
<feature type="domain" description="N(4)-bis(aminopropyl)spermidine synthase C-terminal" evidence="2">
    <location>
        <begin position="149"/>
        <end position="331"/>
    </location>
</feature>
<name>A0ABY5DE64_9ACTN</name>
<feature type="region of interest" description="Disordered" evidence="1">
    <location>
        <begin position="391"/>
        <end position="413"/>
    </location>
</feature>
<dbReference type="PANTHER" id="PTHR23290">
    <property type="entry name" value="RRNA N6-ADENOSINE-METHYLTRANSFERASE METTL5"/>
    <property type="match status" value="1"/>
</dbReference>
<dbReference type="EMBL" id="CP099837">
    <property type="protein sequence ID" value="USY22230.1"/>
    <property type="molecule type" value="Genomic_DNA"/>
</dbReference>
<sequence>MAGHPISPGPDETGATTADKTTRVPGIPVLETPAAPRPNQHPPLPEAAQNFLREHGTDAPRPRMILALLSDGRWWSANDLVRASGVAYAVVSSLLKSLDEAGELVREPERDRCRLRRPAHYNGANAPILADPVAHLLSEHPRAAAELVRAVHEGPSSDLDLDHVSATAETALRRALFLATRFDLSQRTLLCVGDHDLTSLALALVQPGVRVSVVDLDERVLAHIDAVAERLGLPVRTYSADLRLGLPATLRESADLVFTDPPYTPDGVELFVRRGVEGLSDPKRGRVLVAYGASETTPKLAAATQARMVRSGLLMEAVWPDFNRYLGAESIGAASDLYVLRPLSRTLLFAGGDASRVYSQGSNAKEAKGGLTLERAAAVLERVSDLLRGESAEAVESTQDPANADGAEKDEKADQADIAAGAAAPALVGDWPREVTKDVRVRLSTWMDSPTAVGACAVVNLTGGWDRLAPRVALAATTDETFVLVPSSSRWVRDEAGQREFRALVEPGSRVRFLRGLGAPDLTAIRLRRNPEPGGSTGRLLAHVQGRAHGTLTTTMRTGLVEVAAWRGRPTNKRTARHAVASAPGWLSGHSLLDLPEHRFSELRVLASELVARVEELQQAKG</sequence>
<evidence type="ECO:0000256" key="1">
    <source>
        <dbReference type="SAM" id="MobiDB-lite"/>
    </source>
</evidence>
<dbReference type="Pfam" id="PF01861">
    <property type="entry name" value="BpsA_C"/>
    <property type="match status" value="1"/>
</dbReference>
<keyword evidence="4" id="KW-1185">Reference proteome</keyword>
<evidence type="ECO:0000313" key="3">
    <source>
        <dbReference type="EMBL" id="USY22230.1"/>
    </source>
</evidence>
<gene>
    <name evidence="3" type="ORF">NE857_11835</name>
</gene>
<dbReference type="RefSeq" id="WP_254421022.1">
    <property type="nucleotide sequence ID" value="NZ_BAAAJB010000008.1"/>
</dbReference>
<dbReference type="InterPro" id="IPR029063">
    <property type="entry name" value="SAM-dependent_MTases_sf"/>
</dbReference>
<reference evidence="3" key="1">
    <citation type="submission" date="2022-06" db="EMBL/GenBank/DDBJ databases">
        <authorList>
            <person name="Ping M."/>
        </authorList>
    </citation>
    <scope>NUCLEOTIDE SEQUENCE</scope>
    <source>
        <strain evidence="3">JCM11759T</strain>
    </source>
</reference>
<dbReference type="PANTHER" id="PTHR23290:SF0">
    <property type="entry name" value="RRNA N6-ADENOSINE-METHYLTRANSFERASE METTL5"/>
    <property type="match status" value="1"/>
</dbReference>
<dbReference type="SUPFAM" id="SSF46785">
    <property type="entry name" value="Winged helix' DNA-binding domain"/>
    <property type="match status" value="1"/>
</dbReference>
<dbReference type="PROSITE" id="PS00092">
    <property type="entry name" value="N6_MTASE"/>
    <property type="match status" value="1"/>
</dbReference>
<accession>A0ABY5DE64</accession>
<feature type="compositionally biased region" description="Pro residues" evidence="1">
    <location>
        <begin position="35"/>
        <end position="45"/>
    </location>
</feature>
<protein>
    <submittedName>
        <fullName evidence="3">Bis-aminopropyl spermidine synthase family protein</fullName>
    </submittedName>
</protein>
<dbReference type="SUPFAM" id="SSF53335">
    <property type="entry name" value="S-adenosyl-L-methionine-dependent methyltransferases"/>
    <property type="match status" value="1"/>
</dbReference>
<dbReference type="InterPro" id="IPR002052">
    <property type="entry name" value="DNA_methylase_N6_adenine_CS"/>
</dbReference>
<dbReference type="CDD" id="cd02440">
    <property type="entry name" value="AdoMet_MTases"/>
    <property type="match status" value="1"/>
</dbReference>
<organism evidence="3 4">
    <name type="scientific">Nocardiopsis exhalans</name>
    <dbReference type="NCBI Taxonomy" id="163604"/>
    <lineage>
        <taxon>Bacteria</taxon>
        <taxon>Bacillati</taxon>
        <taxon>Actinomycetota</taxon>
        <taxon>Actinomycetes</taxon>
        <taxon>Streptosporangiales</taxon>
        <taxon>Nocardiopsidaceae</taxon>
        <taxon>Nocardiopsis</taxon>
    </lineage>
</organism>
<dbReference type="InterPro" id="IPR051720">
    <property type="entry name" value="rRNA_MeTrfase/Polyamine_Synth"/>
</dbReference>
<proteinExistence type="predicted"/>